<feature type="binding site" evidence="11">
    <location>
        <position position="77"/>
    </location>
    <ligand>
        <name>D-threo-isocitrate</name>
        <dbReference type="ChEBI" id="CHEBI:15562"/>
    </ligand>
</feature>
<dbReference type="SUPFAM" id="SSF53659">
    <property type="entry name" value="Isocitrate/Isopropylmalate dehydrogenase-like"/>
    <property type="match status" value="1"/>
</dbReference>
<comment type="cofactor">
    <cofactor evidence="9 12">
        <name>Mg(2+)</name>
        <dbReference type="ChEBI" id="CHEBI:18420"/>
    </cofactor>
    <cofactor evidence="9 12">
        <name>Mn(2+)</name>
        <dbReference type="ChEBI" id="CHEBI:29035"/>
    </cofactor>
    <text evidence="9 12">Binds 1 Mg(2+) or Mn(2+) ion per subunit.</text>
</comment>
<feature type="binding site" evidence="13">
    <location>
        <position position="326"/>
    </location>
    <ligand>
        <name>NADP(+)</name>
        <dbReference type="ChEBI" id="CHEBI:58349"/>
    </ligand>
</feature>
<feature type="site" description="Critical for catalysis" evidence="10">
    <location>
        <position position="210"/>
    </location>
</feature>
<dbReference type="Pfam" id="PF00180">
    <property type="entry name" value="Iso_dh"/>
    <property type="match status" value="1"/>
</dbReference>
<keyword evidence="3 9" id="KW-0816">Tricarboxylic acid cycle</keyword>
<feature type="binding site" evidence="11">
    <location>
        <position position="109"/>
    </location>
    <ligand>
        <name>D-threo-isocitrate</name>
        <dbReference type="ChEBI" id="CHEBI:15562"/>
    </ligand>
</feature>
<gene>
    <name evidence="15" type="primary">icd</name>
    <name evidence="15" type="ordered locus">RD1_2704</name>
</gene>
<dbReference type="STRING" id="375451.RD1_2704"/>
<feature type="binding site" evidence="13">
    <location>
        <position position="258"/>
    </location>
    <ligand>
        <name>NADP(+)</name>
        <dbReference type="ChEBI" id="CHEBI:58349"/>
    </ligand>
</feature>
<comment type="catalytic activity">
    <reaction evidence="9">
        <text>D-threo-isocitrate + NADP(+) = 2-oxoglutarate + CO2 + NADPH</text>
        <dbReference type="Rhea" id="RHEA:19629"/>
        <dbReference type="ChEBI" id="CHEBI:15562"/>
        <dbReference type="ChEBI" id="CHEBI:16526"/>
        <dbReference type="ChEBI" id="CHEBI:16810"/>
        <dbReference type="ChEBI" id="CHEBI:57783"/>
        <dbReference type="ChEBI" id="CHEBI:58349"/>
        <dbReference type="EC" id="1.1.1.42"/>
    </reaction>
</comment>
<feature type="binding site" evidence="13">
    <location>
        <begin position="75"/>
        <end position="77"/>
    </location>
    <ligand>
        <name>NADP(+)</name>
        <dbReference type="ChEBI" id="CHEBI:58349"/>
    </ligand>
</feature>
<dbReference type="PANTHER" id="PTHR11822">
    <property type="entry name" value="NADP-SPECIFIC ISOCITRATE DEHYDROGENASE"/>
    <property type="match status" value="1"/>
</dbReference>
<dbReference type="PIRSF" id="PIRSF000108">
    <property type="entry name" value="IDH_NADP"/>
    <property type="match status" value="1"/>
</dbReference>
<dbReference type="NCBIfam" id="NF006156">
    <property type="entry name" value="PRK08299.1"/>
    <property type="match status" value="1"/>
</dbReference>
<dbReference type="GO" id="GO:0006102">
    <property type="term" value="P:isocitrate metabolic process"/>
    <property type="evidence" value="ECO:0007669"/>
    <property type="project" value="UniProtKB-UniRule"/>
</dbReference>
<feature type="binding site" evidence="11">
    <location>
        <begin position="94"/>
        <end position="100"/>
    </location>
    <ligand>
        <name>D-threo-isocitrate</name>
        <dbReference type="ChEBI" id="CHEBI:15562"/>
    </ligand>
</feature>
<dbReference type="GO" id="GO:0000287">
    <property type="term" value="F:magnesium ion binding"/>
    <property type="evidence" value="ECO:0007669"/>
    <property type="project" value="InterPro"/>
</dbReference>
<feature type="binding site" evidence="13">
    <location>
        <begin position="308"/>
        <end position="313"/>
    </location>
    <ligand>
        <name>NADP(+)</name>
        <dbReference type="ChEBI" id="CHEBI:58349"/>
    </ligand>
</feature>
<evidence type="ECO:0000256" key="3">
    <source>
        <dbReference type="ARBA" id="ARBA00022532"/>
    </source>
</evidence>
<dbReference type="PROSITE" id="PS00470">
    <property type="entry name" value="IDH_IMDH"/>
    <property type="match status" value="1"/>
</dbReference>
<evidence type="ECO:0000259" key="14">
    <source>
        <dbReference type="SMART" id="SM01329"/>
    </source>
</evidence>
<comment type="cofactor">
    <cofactor evidence="1">
        <name>Mn(2+)</name>
        <dbReference type="ChEBI" id="CHEBI:29035"/>
    </cofactor>
</comment>
<proteinExistence type="inferred from homology"/>
<dbReference type="HOGENOM" id="CLU_023296_1_1_5"/>
<evidence type="ECO:0000313" key="15">
    <source>
        <dbReference type="EMBL" id="ABG32243.1"/>
    </source>
</evidence>
<dbReference type="NCBIfam" id="TIGR00127">
    <property type="entry name" value="nadp_idh_euk"/>
    <property type="match status" value="1"/>
</dbReference>
<evidence type="ECO:0000256" key="12">
    <source>
        <dbReference type="PIRSR" id="PIRSR000108-3"/>
    </source>
</evidence>
<feature type="site" description="Critical for catalysis" evidence="10">
    <location>
        <position position="139"/>
    </location>
</feature>
<keyword evidence="6 9" id="KW-0521">NADP</keyword>
<dbReference type="GO" id="GO:0051287">
    <property type="term" value="F:NAD binding"/>
    <property type="evidence" value="ECO:0007669"/>
    <property type="project" value="InterPro"/>
</dbReference>
<evidence type="ECO:0000256" key="13">
    <source>
        <dbReference type="PIRSR" id="PIRSR000108-4"/>
    </source>
</evidence>
<comment type="similarity">
    <text evidence="2 9">Belongs to the isocitrate and isopropylmalate dehydrogenases family.</text>
</comment>
<organism evidence="15 16">
    <name type="scientific">Roseobacter denitrificans (strain ATCC 33942 / OCh 114)</name>
    <name type="common">Erythrobacter sp. (strain OCh 114)</name>
    <name type="synonym">Roseobacter denitrificans</name>
    <dbReference type="NCBI Taxonomy" id="375451"/>
    <lineage>
        <taxon>Bacteria</taxon>
        <taxon>Pseudomonadati</taxon>
        <taxon>Pseudomonadota</taxon>
        <taxon>Alphaproteobacteria</taxon>
        <taxon>Rhodobacterales</taxon>
        <taxon>Roseobacteraceae</taxon>
        <taxon>Roseobacter</taxon>
    </lineage>
</organism>
<dbReference type="InterPro" id="IPR019818">
    <property type="entry name" value="IsoCit/isopropylmalate_DH_CS"/>
</dbReference>
<evidence type="ECO:0000256" key="8">
    <source>
        <dbReference type="ARBA" id="ARBA00023211"/>
    </source>
</evidence>
<dbReference type="InterPro" id="IPR024084">
    <property type="entry name" value="IsoPropMal-DH-like_dom"/>
</dbReference>
<reference evidence="15 16" key="1">
    <citation type="journal article" date="2007" name="J. Bacteriol.">
        <title>The complete genome sequence of Roseobacter denitrificans reveals a mixotrophic rather than photosynthetic metabolism.</title>
        <authorList>
            <person name="Swingley W.D."/>
            <person name="Sadekar S."/>
            <person name="Mastrian S.D."/>
            <person name="Matthies H.J."/>
            <person name="Hao J."/>
            <person name="Ramos H."/>
            <person name="Acharya C.R."/>
            <person name="Conrad A.L."/>
            <person name="Taylor H.L."/>
            <person name="Dejesa L.C."/>
            <person name="Shah M.K."/>
            <person name="O'huallachain M.E."/>
            <person name="Lince M.T."/>
            <person name="Blankenship R.E."/>
            <person name="Beatty J.T."/>
            <person name="Touchman J.W."/>
        </authorList>
    </citation>
    <scope>NUCLEOTIDE SEQUENCE [LARGE SCALE GENOMIC DNA]</scope>
    <source>
        <strain evidence="16">ATCC 33942 / OCh 114</strain>
    </source>
</reference>
<dbReference type="FunFam" id="3.40.718.10:FF:000044">
    <property type="entry name" value="Peroxisomal isocitrate dehydrogenase [NADP]"/>
    <property type="match status" value="1"/>
</dbReference>
<evidence type="ECO:0000256" key="11">
    <source>
        <dbReference type="PIRSR" id="PIRSR000108-2"/>
    </source>
</evidence>
<evidence type="ECO:0000256" key="2">
    <source>
        <dbReference type="ARBA" id="ARBA00007769"/>
    </source>
</evidence>
<keyword evidence="4 9" id="KW-0479">Metal-binding</keyword>
<dbReference type="InterPro" id="IPR004790">
    <property type="entry name" value="Isocitrate_DH_NADP"/>
</dbReference>
<evidence type="ECO:0000256" key="4">
    <source>
        <dbReference type="ARBA" id="ARBA00022723"/>
    </source>
</evidence>
<dbReference type="PANTHER" id="PTHR11822:SF21">
    <property type="entry name" value="ISOCITRATE DEHYDROGENASE [NADP], MITOCHONDRIAL"/>
    <property type="match status" value="1"/>
</dbReference>
<dbReference type="Proteomes" id="UP000007029">
    <property type="component" value="Chromosome"/>
</dbReference>
<feature type="binding site" evidence="12">
    <location>
        <position position="273"/>
    </location>
    <ligand>
        <name>Mn(2+)</name>
        <dbReference type="ChEBI" id="CHEBI:29035"/>
    </ligand>
</feature>
<feature type="binding site" evidence="13">
    <location>
        <position position="82"/>
    </location>
    <ligand>
        <name>NADP(+)</name>
        <dbReference type="ChEBI" id="CHEBI:58349"/>
    </ligand>
</feature>
<feature type="binding site" evidence="11">
    <location>
        <position position="132"/>
    </location>
    <ligand>
        <name>D-threo-isocitrate</name>
        <dbReference type="ChEBI" id="CHEBI:15562"/>
    </ligand>
</feature>
<keyword evidence="16" id="KW-1185">Reference proteome</keyword>
<evidence type="ECO:0000256" key="10">
    <source>
        <dbReference type="PIRSR" id="PIRSR000108-1"/>
    </source>
</evidence>
<evidence type="ECO:0000256" key="7">
    <source>
        <dbReference type="ARBA" id="ARBA00023002"/>
    </source>
</evidence>
<sequence>MTKIKVQNPVVELDGDEMTRIIWDFIKQKLILPYLDIDLKYYDLGMESRDATDDQITVDAAHAIKEHGVGVKCATITPDEARVEEFGLKQMWRSPNGTIRNILGGVIFRQPIICRNVPRLVPGWTKPIVVGRHAYGDQYRATDFKFPGKGKLTLKFVGEDGTEIEREVFDAPDSGVVMAMYNLDKSIIDFARASFNYGLTLGWPVYLSTKNTILKQYDGRFLELFAQVFEAEFKEKFDAAGIWYEHRLIDDMVASAMKWSGGYVWACKNYDGDVQSDTVAQGFGSLGLMASVLMTPDGQVVESEAAHGTVTRHYRQHQKGEATSTNSIASIYAWTGGLKHRAKLDDNDALLNFAETLEKVVVDTVESGFMTKDLALLVGPDQGWLTTQGFLEKISENLNTALAG</sequence>
<dbReference type="OrthoDB" id="9765655at2"/>
<keyword evidence="7 9" id="KW-0560">Oxidoreductase</keyword>
<evidence type="ECO:0000256" key="5">
    <source>
        <dbReference type="ARBA" id="ARBA00022842"/>
    </source>
</evidence>
<keyword evidence="5 9" id="KW-0460">Magnesium</keyword>
<dbReference type="AlphaFoldDB" id="Q165V0"/>
<dbReference type="KEGG" id="rde:RD1_2704"/>
<dbReference type="GO" id="GO:0004450">
    <property type="term" value="F:isocitrate dehydrogenase (NADP+) activity"/>
    <property type="evidence" value="ECO:0007669"/>
    <property type="project" value="UniProtKB-UniRule"/>
</dbReference>
<dbReference type="RefSeq" id="WP_011568860.1">
    <property type="nucleotide sequence ID" value="NC_008209.1"/>
</dbReference>
<evidence type="ECO:0000256" key="1">
    <source>
        <dbReference type="ARBA" id="ARBA00001936"/>
    </source>
</evidence>
<dbReference type="EMBL" id="CP000362">
    <property type="protein sequence ID" value="ABG32243.1"/>
    <property type="molecule type" value="Genomic_DNA"/>
</dbReference>
<dbReference type="EC" id="1.1.1.42" evidence="9"/>
<accession>Q165V0</accession>
<dbReference type="eggNOG" id="COG0538">
    <property type="taxonomic scope" value="Bacteria"/>
</dbReference>
<dbReference type="GO" id="GO:0006099">
    <property type="term" value="P:tricarboxylic acid cycle"/>
    <property type="evidence" value="ECO:0007669"/>
    <property type="project" value="UniProtKB-KW"/>
</dbReference>
<dbReference type="SMART" id="SM01329">
    <property type="entry name" value="Iso_dh"/>
    <property type="match status" value="1"/>
</dbReference>
<dbReference type="Gene3D" id="3.40.718.10">
    <property type="entry name" value="Isopropylmalate Dehydrogenase"/>
    <property type="match status" value="1"/>
</dbReference>
<feature type="domain" description="Isopropylmalate dehydrogenase-like" evidence="14">
    <location>
        <begin position="9"/>
        <end position="394"/>
    </location>
</feature>
<keyword evidence="8 9" id="KW-0464">Manganese</keyword>
<name>Q165V0_ROSDO</name>
<protein>
    <recommendedName>
        <fullName evidence="9">Isocitrate dehydrogenase [NADP]</fullName>
        <ecNumber evidence="9">1.1.1.42</ecNumber>
    </recommendedName>
</protein>
<evidence type="ECO:0000313" key="16">
    <source>
        <dbReference type="Proteomes" id="UP000007029"/>
    </source>
</evidence>
<evidence type="ECO:0000256" key="6">
    <source>
        <dbReference type="ARBA" id="ARBA00022857"/>
    </source>
</evidence>
<feature type="binding site" evidence="12">
    <location>
        <position position="250"/>
    </location>
    <ligand>
        <name>Mn(2+)</name>
        <dbReference type="ChEBI" id="CHEBI:29035"/>
    </ligand>
</feature>
<evidence type="ECO:0000256" key="9">
    <source>
        <dbReference type="PIRNR" id="PIRNR000108"/>
    </source>
</evidence>